<feature type="compositionally biased region" description="Basic and acidic residues" evidence="1">
    <location>
        <begin position="388"/>
        <end position="420"/>
    </location>
</feature>
<dbReference type="Proteomes" id="UP001305779">
    <property type="component" value="Unassembled WGS sequence"/>
</dbReference>
<feature type="compositionally biased region" description="Basic and acidic residues" evidence="1">
    <location>
        <begin position="66"/>
        <end position="76"/>
    </location>
</feature>
<sequence>MAPNRNIVSFAPRNRRNSTSSDEDVSDASTTPVTTRKRWNASEVLGDDVAVNAEEIYEQSDDDDNDTTRKIPDSIAPGDRETLKGFRDFHKNQLLCSAYTGFENVADLRLFVLSYHFLEFHLHHRPWVSTMGASRVTKAEVFAIIRDSFLEPGSDKSRFPFSLEDGPAPQEKTVSGRNVPSKKGKYRKKRRADAKESIANLLITMVENLDAQPESLVDPSLQEQRWAELIAVHPYIEETPNVRNKTVKFPRLKTDYMESDLEPYNRSYCLLKYANRCFEETMWRKGARLIPRSASNEVLKVHTPVWMRRNGLVEDSEDRIVDDDHQQEDEEIVQNDRGVTTPVTEPKRAVNLDGTTRITAGVEPHKRVPAIKQEPVNDVIDLTESPEPEERPMKQEPPDDSFRPDESSNTQEREGDEGVRAKKRRREDEEEADGDDEDLQSQLEETKLQLRIIQLERRLAAQKKAKKS</sequence>
<evidence type="ECO:0000313" key="3">
    <source>
        <dbReference type="Proteomes" id="UP001305779"/>
    </source>
</evidence>
<feature type="region of interest" description="Disordered" evidence="1">
    <location>
        <begin position="57"/>
        <end position="76"/>
    </location>
</feature>
<evidence type="ECO:0000313" key="2">
    <source>
        <dbReference type="EMBL" id="KAK4505844.1"/>
    </source>
</evidence>
<feature type="region of interest" description="Disordered" evidence="1">
    <location>
        <begin position="319"/>
        <end position="442"/>
    </location>
</feature>
<proteinExistence type="predicted"/>
<feature type="region of interest" description="Disordered" evidence="1">
    <location>
        <begin position="1"/>
        <end position="38"/>
    </location>
</feature>
<keyword evidence="3" id="KW-1185">Reference proteome</keyword>
<protein>
    <submittedName>
        <fullName evidence="2">Uncharacterized protein</fullName>
    </submittedName>
</protein>
<reference evidence="2 3" key="1">
    <citation type="journal article" date="2023" name="G3 (Bethesda)">
        <title>A chromosome-level genome assembly of Zasmidium syzygii isolated from banana leaves.</title>
        <authorList>
            <person name="van Westerhoven A.C."/>
            <person name="Mehrabi R."/>
            <person name="Talebi R."/>
            <person name="Steentjes M.B.F."/>
            <person name="Corcolon B."/>
            <person name="Chong P.A."/>
            <person name="Kema G.H.J."/>
            <person name="Seidl M.F."/>
        </authorList>
    </citation>
    <scope>NUCLEOTIDE SEQUENCE [LARGE SCALE GENOMIC DNA]</scope>
    <source>
        <strain evidence="2 3">P124</strain>
    </source>
</reference>
<evidence type="ECO:0000256" key="1">
    <source>
        <dbReference type="SAM" id="MobiDB-lite"/>
    </source>
</evidence>
<gene>
    <name evidence="2" type="ORF">PRZ48_003809</name>
</gene>
<feature type="compositionally biased region" description="Basic residues" evidence="1">
    <location>
        <begin position="180"/>
        <end position="189"/>
    </location>
</feature>
<comment type="caution">
    <text evidence="2">The sequence shown here is derived from an EMBL/GenBank/DDBJ whole genome shotgun (WGS) entry which is preliminary data.</text>
</comment>
<organism evidence="2 3">
    <name type="scientific">Zasmidium cellare</name>
    <name type="common">Wine cellar mold</name>
    <name type="synonym">Racodium cellare</name>
    <dbReference type="NCBI Taxonomy" id="395010"/>
    <lineage>
        <taxon>Eukaryota</taxon>
        <taxon>Fungi</taxon>
        <taxon>Dikarya</taxon>
        <taxon>Ascomycota</taxon>
        <taxon>Pezizomycotina</taxon>
        <taxon>Dothideomycetes</taxon>
        <taxon>Dothideomycetidae</taxon>
        <taxon>Mycosphaerellales</taxon>
        <taxon>Mycosphaerellaceae</taxon>
        <taxon>Zasmidium</taxon>
    </lineage>
</organism>
<name>A0ABR0EWX2_ZASCE</name>
<accession>A0ABR0EWX2</accession>
<dbReference type="EMBL" id="JAXOVC010000002">
    <property type="protein sequence ID" value="KAK4505844.1"/>
    <property type="molecule type" value="Genomic_DNA"/>
</dbReference>
<feature type="region of interest" description="Disordered" evidence="1">
    <location>
        <begin position="158"/>
        <end position="189"/>
    </location>
</feature>
<feature type="compositionally biased region" description="Acidic residues" evidence="1">
    <location>
        <begin position="428"/>
        <end position="439"/>
    </location>
</feature>